<comment type="catalytic activity">
    <reaction evidence="7">
        <text>(R)-2-hydroxyglutarate + NAD(+) = 2-oxoglutarate + NADH + H(+)</text>
        <dbReference type="Rhea" id="RHEA:49612"/>
        <dbReference type="ChEBI" id="CHEBI:15378"/>
        <dbReference type="ChEBI" id="CHEBI:15801"/>
        <dbReference type="ChEBI" id="CHEBI:16810"/>
        <dbReference type="ChEBI" id="CHEBI:57540"/>
        <dbReference type="ChEBI" id="CHEBI:57945"/>
        <dbReference type="EC" id="1.1.1.399"/>
    </reaction>
</comment>
<name>A0ABU6MDT1_9BACI</name>
<dbReference type="InterPro" id="IPR045865">
    <property type="entry name" value="ACT-like_dom_sf"/>
</dbReference>
<evidence type="ECO:0000256" key="4">
    <source>
        <dbReference type="ARBA" id="ARBA00021582"/>
    </source>
</evidence>
<comment type="function">
    <text evidence="1">Catalyzes the reversible oxidation of 3-phospho-D-glycerate to 3-phosphonooxypyruvate, the first step of the phosphorylated L-serine biosynthesis pathway. Also catalyzes the reversible oxidation of 2-hydroxyglutarate to 2-oxoglutarate.</text>
</comment>
<dbReference type="PROSITE" id="PS00671">
    <property type="entry name" value="D_2_HYDROXYACID_DH_3"/>
    <property type="match status" value="1"/>
</dbReference>
<sequence>MYRVLVADSISDKGLRALEEHPQFLIDKIPQIDPEELKNIINQYDVLIIRSRITVTEELLENTQRLRLIARAGVGVDNIDVAAATRKGIIVVNSPGANTIAAAEHTFAMMLALARKIPQAYSSMQVNRWERSKFQGVELFDKTIGIIGMGKIGIEVAKRAKAFQMTVLGYDPFLTEDRAKNLGIKKATLDEIAFHSDFITIHTPLTKETNSLIDRSYLEKVKRGVRIINCARGGIVNEEALLEGLESGIVAGAALDVFVQEPPGPELKHPNLIVTPHLGASTKEAQEKVAKEISQEVIDILEYDSIRNAINMPDISLENQQTMKPYLQLSEQIAQIAIQFFKEAPEKIEVFYHGEIADNDTEVLSRTMIKGILSYHLSDTVNLVNAHHLLKENGLSFAVQRNASKIGFTNYIELKLSNRQRSVSIGGTLLDGIGSRIVKINEYQIDVRPEQNLLYIKHHDIPGVIGRVGSVIGDHQINIGTMQVGRSEIGGEAIMVLTLDKAADDGVLAALKETAAIKDVKLLGLSTGYSFFNKPSWVKV</sequence>
<dbReference type="RefSeq" id="WP_066267544.1">
    <property type="nucleotide sequence ID" value="NZ_JARMAB010000008.1"/>
</dbReference>
<dbReference type="PROSITE" id="PS51671">
    <property type="entry name" value="ACT"/>
    <property type="match status" value="1"/>
</dbReference>
<dbReference type="SUPFAM" id="SSF52283">
    <property type="entry name" value="Formate/glycerate dehydrogenase catalytic domain-like"/>
    <property type="match status" value="1"/>
</dbReference>
<evidence type="ECO:0000256" key="2">
    <source>
        <dbReference type="ARBA" id="ARBA00005216"/>
    </source>
</evidence>
<dbReference type="InterPro" id="IPR036291">
    <property type="entry name" value="NAD(P)-bd_dom_sf"/>
</dbReference>
<comment type="caution">
    <text evidence="11">The sequence shown here is derived from an EMBL/GenBank/DDBJ whole genome shotgun (WGS) entry which is preliminary data.</text>
</comment>
<keyword evidence="12" id="KW-1185">Reference proteome</keyword>
<dbReference type="PANTHER" id="PTHR42938">
    <property type="entry name" value="FORMATE DEHYDROGENASE 1"/>
    <property type="match status" value="1"/>
</dbReference>
<dbReference type="SUPFAM" id="SSF55021">
    <property type="entry name" value="ACT-like"/>
    <property type="match status" value="1"/>
</dbReference>
<dbReference type="InterPro" id="IPR006139">
    <property type="entry name" value="D-isomer_2_OHA_DH_cat_dom"/>
</dbReference>
<dbReference type="InterPro" id="IPR045626">
    <property type="entry name" value="PGDH_ASB_dom"/>
</dbReference>
<dbReference type="CDD" id="cd04902">
    <property type="entry name" value="ACT_3PGDH-xct"/>
    <property type="match status" value="1"/>
</dbReference>
<dbReference type="InterPro" id="IPR029752">
    <property type="entry name" value="D-isomer_DH_CS1"/>
</dbReference>
<dbReference type="Gene3D" id="3.40.50.720">
    <property type="entry name" value="NAD(P)-binding Rossmann-like Domain"/>
    <property type="match status" value="2"/>
</dbReference>
<dbReference type="Proteomes" id="UP001341444">
    <property type="component" value="Unassembled WGS sequence"/>
</dbReference>
<evidence type="ECO:0000256" key="3">
    <source>
        <dbReference type="ARBA" id="ARBA00005854"/>
    </source>
</evidence>
<accession>A0ABU6MDT1</accession>
<dbReference type="NCBIfam" id="TIGR01327">
    <property type="entry name" value="PGDH"/>
    <property type="match status" value="1"/>
</dbReference>
<evidence type="ECO:0000256" key="9">
    <source>
        <dbReference type="RuleBase" id="RU363003"/>
    </source>
</evidence>
<evidence type="ECO:0000259" key="10">
    <source>
        <dbReference type="PROSITE" id="PS51671"/>
    </source>
</evidence>
<evidence type="ECO:0000256" key="6">
    <source>
        <dbReference type="ARBA" id="ARBA00023027"/>
    </source>
</evidence>
<dbReference type="Gene3D" id="3.30.70.260">
    <property type="match status" value="1"/>
</dbReference>
<dbReference type="Pfam" id="PF02826">
    <property type="entry name" value="2-Hacid_dh_C"/>
    <property type="match status" value="1"/>
</dbReference>
<dbReference type="SUPFAM" id="SSF51735">
    <property type="entry name" value="NAD(P)-binding Rossmann-fold domains"/>
    <property type="match status" value="1"/>
</dbReference>
<protein>
    <recommendedName>
        <fullName evidence="4 9">D-3-phosphoglycerate dehydrogenase</fullName>
        <ecNumber evidence="9">1.1.1.95</ecNumber>
    </recommendedName>
</protein>
<keyword evidence="6 9" id="KW-0520">NAD</keyword>
<dbReference type="Gene3D" id="3.30.1330.90">
    <property type="entry name" value="D-3-phosphoglycerate dehydrogenase, domain 3"/>
    <property type="match status" value="1"/>
</dbReference>
<proteinExistence type="inferred from homology"/>
<dbReference type="EMBL" id="JARMAB010000008">
    <property type="protein sequence ID" value="MED1202825.1"/>
    <property type="molecule type" value="Genomic_DNA"/>
</dbReference>
<evidence type="ECO:0000256" key="5">
    <source>
        <dbReference type="ARBA" id="ARBA00023002"/>
    </source>
</evidence>
<dbReference type="InterPro" id="IPR029753">
    <property type="entry name" value="D-isomer_DH_CS"/>
</dbReference>
<dbReference type="Pfam" id="PF01842">
    <property type="entry name" value="ACT"/>
    <property type="match status" value="1"/>
</dbReference>
<dbReference type="SUPFAM" id="SSF143548">
    <property type="entry name" value="Serine metabolism enzymes domain"/>
    <property type="match status" value="1"/>
</dbReference>
<dbReference type="EC" id="1.1.1.95" evidence="9"/>
<reference evidence="11 12" key="1">
    <citation type="submission" date="2023-03" db="EMBL/GenBank/DDBJ databases">
        <title>Bacillus Genome Sequencing.</title>
        <authorList>
            <person name="Dunlap C."/>
        </authorList>
    </citation>
    <scope>NUCLEOTIDE SEQUENCE [LARGE SCALE GENOMIC DNA]</scope>
    <source>
        <strain evidence="11 12">B-23453</strain>
    </source>
</reference>
<dbReference type="InterPro" id="IPR006236">
    <property type="entry name" value="PGDH"/>
</dbReference>
<keyword evidence="5 9" id="KW-0560">Oxidoreductase</keyword>
<evidence type="ECO:0000313" key="12">
    <source>
        <dbReference type="Proteomes" id="UP001341444"/>
    </source>
</evidence>
<evidence type="ECO:0000256" key="8">
    <source>
        <dbReference type="ARBA" id="ARBA00048731"/>
    </source>
</evidence>
<evidence type="ECO:0000313" key="11">
    <source>
        <dbReference type="EMBL" id="MED1202825.1"/>
    </source>
</evidence>
<comment type="catalytic activity">
    <reaction evidence="8 9">
        <text>(2R)-3-phosphoglycerate + NAD(+) = 3-phosphooxypyruvate + NADH + H(+)</text>
        <dbReference type="Rhea" id="RHEA:12641"/>
        <dbReference type="ChEBI" id="CHEBI:15378"/>
        <dbReference type="ChEBI" id="CHEBI:18110"/>
        <dbReference type="ChEBI" id="CHEBI:57540"/>
        <dbReference type="ChEBI" id="CHEBI:57945"/>
        <dbReference type="ChEBI" id="CHEBI:58272"/>
        <dbReference type="EC" id="1.1.1.95"/>
    </reaction>
</comment>
<gene>
    <name evidence="11" type="primary">serA</name>
    <name evidence="11" type="ORF">P4T90_06930</name>
</gene>
<organism evidence="11 12">
    <name type="scientific">Heyndrickxia acidicola</name>
    <dbReference type="NCBI Taxonomy" id="209389"/>
    <lineage>
        <taxon>Bacteria</taxon>
        <taxon>Bacillati</taxon>
        <taxon>Bacillota</taxon>
        <taxon>Bacilli</taxon>
        <taxon>Bacillales</taxon>
        <taxon>Bacillaceae</taxon>
        <taxon>Heyndrickxia</taxon>
    </lineage>
</organism>
<dbReference type="InterPro" id="IPR029009">
    <property type="entry name" value="ASB_dom_sf"/>
</dbReference>
<dbReference type="CDD" id="cd12173">
    <property type="entry name" value="PGDH_4"/>
    <property type="match status" value="1"/>
</dbReference>
<dbReference type="InterPro" id="IPR006140">
    <property type="entry name" value="D-isomer_DH_NAD-bd"/>
</dbReference>
<evidence type="ECO:0000256" key="7">
    <source>
        <dbReference type="ARBA" id="ARBA00048126"/>
    </source>
</evidence>
<comment type="similarity">
    <text evidence="3 9">Belongs to the D-isomer specific 2-hydroxyacid dehydrogenase family.</text>
</comment>
<keyword evidence="9" id="KW-0718">Serine biosynthesis</keyword>
<dbReference type="PROSITE" id="PS00065">
    <property type="entry name" value="D_2_HYDROXYACID_DH_1"/>
    <property type="match status" value="1"/>
</dbReference>
<keyword evidence="9" id="KW-0028">Amino-acid biosynthesis</keyword>
<feature type="domain" description="ACT" evidence="10">
    <location>
        <begin position="453"/>
        <end position="525"/>
    </location>
</feature>
<comment type="pathway">
    <text evidence="2 9">Amino-acid biosynthesis; L-serine biosynthesis; L-serine from 3-phospho-D-glycerate: step 1/3.</text>
</comment>
<dbReference type="Pfam" id="PF00389">
    <property type="entry name" value="2-Hacid_dh"/>
    <property type="match status" value="1"/>
</dbReference>
<dbReference type="PANTHER" id="PTHR42938:SF47">
    <property type="entry name" value="HYDROXYPYRUVATE REDUCTASE"/>
    <property type="match status" value="1"/>
</dbReference>
<dbReference type="InterPro" id="IPR002912">
    <property type="entry name" value="ACT_dom"/>
</dbReference>
<dbReference type="Pfam" id="PF19304">
    <property type="entry name" value="PGDH_inter"/>
    <property type="match status" value="1"/>
</dbReference>
<evidence type="ECO:0000256" key="1">
    <source>
        <dbReference type="ARBA" id="ARBA00003800"/>
    </source>
</evidence>
<dbReference type="GO" id="GO:0004617">
    <property type="term" value="F:phosphoglycerate dehydrogenase activity"/>
    <property type="evidence" value="ECO:0007669"/>
    <property type="project" value="UniProtKB-EC"/>
</dbReference>